<name>A0A9W7J7T0_HIBTR</name>
<dbReference type="PANTHER" id="PTHR48047">
    <property type="entry name" value="GLYCOSYLTRANSFERASE"/>
    <property type="match status" value="1"/>
</dbReference>
<keyword evidence="5" id="KW-1185">Reference proteome</keyword>
<comment type="similarity">
    <text evidence="1">Belongs to the UDP-glycosyltransferase family.</text>
</comment>
<keyword evidence="2" id="KW-0328">Glycosyltransferase</keyword>
<dbReference type="Proteomes" id="UP001165190">
    <property type="component" value="Unassembled WGS sequence"/>
</dbReference>
<proteinExistence type="inferred from homology"/>
<dbReference type="OrthoDB" id="5835829at2759"/>
<dbReference type="PANTHER" id="PTHR48047:SF28">
    <property type="entry name" value="F11M15.8 PROTEIN"/>
    <property type="match status" value="1"/>
</dbReference>
<evidence type="ECO:0000313" key="5">
    <source>
        <dbReference type="Proteomes" id="UP001165190"/>
    </source>
</evidence>
<dbReference type="GO" id="GO:0035251">
    <property type="term" value="F:UDP-glucosyltransferase activity"/>
    <property type="evidence" value="ECO:0007669"/>
    <property type="project" value="TreeGrafter"/>
</dbReference>
<dbReference type="FunFam" id="3.40.50.2000:FF:000064">
    <property type="entry name" value="Glycosyltransferase"/>
    <property type="match status" value="1"/>
</dbReference>
<sequence length="432" mass="47484">MSTADKCHILVFPFPAQGHMLPLLHLTHRLSLHGLTITVVVTPQNLSYLSPLPSSITPLVLPFPSHPSIPPGVENVKDLAHSGNLPMPNSTTLYSTGSTLTPTRLLAFFPSGAFFASIDDYIWNNVQQLKPLDEVELSPLPGSPVFKSCHLPSLFRLYVKSDPDWEIVKDLKLANTKSWGFVFNSFEAMEGEYMDYLKKTLNHDRIFRVGPLNLAGLGNSGSGSNPNDRVLTWLDGCPKESVVYVCFGSQKLLKRDQIEALAVGLEKSGTRFVWVVKTGKQGDGFGIVPDGFEERVAGRGMVIREWVSQVSILSHEAVGGFLSHCGWNSVLEGVVGGVMILAWPMEADQFVNARLLVEEMRVAVRVCEGHDSVPDPDELGRVIGESMREMGGLKGKAKELKERALEAVTNEGSSVRNLVRFVGKLRKLQSHT</sequence>
<comment type="caution">
    <text evidence="4">The sequence shown here is derived from an EMBL/GenBank/DDBJ whole genome shotgun (WGS) entry which is preliminary data.</text>
</comment>
<dbReference type="SUPFAM" id="SSF53756">
    <property type="entry name" value="UDP-Glycosyltransferase/glycogen phosphorylase"/>
    <property type="match status" value="1"/>
</dbReference>
<gene>
    <name evidence="4" type="ORF">HRI_004628200</name>
</gene>
<evidence type="ECO:0000256" key="2">
    <source>
        <dbReference type="ARBA" id="ARBA00022676"/>
    </source>
</evidence>
<dbReference type="EMBL" id="BSYR01000056">
    <property type="protein sequence ID" value="GMJ09590.1"/>
    <property type="molecule type" value="Genomic_DNA"/>
</dbReference>
<evidence type="ECO:0000256" key="1">
    <source>
        <dbReference type="ARBA" id="ARBA00009995"/>
    </source>
</evidence>
<dbReference type="CDD" id="cd03784">
    <property type="entry name" value="GT1_Gtf-like"/>
    <property type="match status" value="1"/>
</dbReference>
<dbReference type="Gene3D" id="3.40.50.2000">
    <property type="entry name" value="Glycogen Phosphorylase B"/>
    <property type="match status" value="3"/>
</dbReference>
<accession>A0A9W7J7T0</accession>
<dbReference type="Pfam" id="PF00201">
    <property type="entry name" value="UDPGT"/>
    <property type="match status" value="1"/>
</dbReference>
<evidence type="ECO:0000256" key="3">
    <source>
        <dbReference type="ARBA" id="ARBA00022679"/>
    </source>
</evidence>
<dbReference type="InterPro" id="IPR002213">
    <property type="entry name" value="UDP_glucos_trans"/>
</dbReference>
<evidence type="ECO:0000313" key="4">
    <source>
        <dbReference type="EMBL" id="GMJ09590.1"/>
    </source>
</evidence>
<dbReference type="AlphaFoldDB" id="A0A9W7J7T0"/>
<keyword evidence="3" id="KW-0808">Transferase</keyword>
<reference evidence="4" key="1">
    <citation type="submission" date="2023-05" db="EMBL/GenBank/DDBJ databases">
        <title>Genome and transcriptome analyses reveal genes involved in the formation of fine ridges on petal epidermal cells in Hibiscus trionum.</title>
        <authorList>
            <person name="Koshimizu S."/>
            <person name="Masuda S."/>
            <person name="Ishii T."/>
            <person name="Shirasu K."/>
            <person name="Hoshino A."/>
            <person name="Arita M."/>
        </authorList>
    </citation>
    <scope>NUCLEOTIDE SEQUENCE</scope>
    <source>
        <strain evidence="4">Hamamatsu line</strain>
    </source>
</reference>
<protein>
    <submittedName>
        <fullName evidence="4">UDP glycosyltransferase 89A2</fullName>
    </submittedName>
</protein>
<organism evidence="4 5">
    <name type="scientific">Hibiscus trionum</name>
    <name type="common">Flower of an hour</name>
    <dbReference type="NCBI Taxonomy" id="183268"/>
    <lineage>
        <taxon>Eukaryota</taxon>
        <taxon>Viridiplantae</taxon>
        <taxon>Streptophyta</taxon>
        <taxon>Embryophyta</taxon>
        <taxon>Tracheophyta</taxon>
        <taxon>Spermatophyta</taxon>
        <taxon>Magnoliopsida</taxon>
        <taxon>eudicotyledons</taxon>
        <taxon>Gunneridae</taxon>
        <taxon>Pentapetalae</taxon>
        <taxon>rosids</taxon>
        <taxon>malvids</taxon>
        <taxon>Malvales</taxon>
        <taxon>Malvaceae</taxon>
        <taxon>Malvoideae</taxon>
        <taxon>Hibiscus</taxon>
    </lineage>
</organism>